<feature type="transmembrane region" description="Helical" evidence="18">
    <location>
        <begin position="183"/>
        <end position="206"/>
    </location>
</feature>
<gene>
    <name evidence="20" type="ORF">GCM10010104_33640</name>
</gene>
<feature type="transmembrane region" description="Helical" evidence="18">
    <location>
        <begin position="218"/>
        <end position="235"/>
    </location>
</feature>
<dbReference type="Pfam" id="PF02518">
    <property type="entry name" value="HATPase_c"/>
    <property type="match status" value="1"/>
</dbReference>
<keyword evidence="12" id="KW-0067">ATP-binding</keyword>
<dbReference type="PRINTS" id="PR00344">
    <property type="entry name" value="BCTRLSENSOR"/>
</dbReference>
<evidence type="ECO:0000313" key="20">
    <source>
        <dbReference type="EMBL" id="GAA2236112.1"/>
    </source>
</evidence>
<comment type="function">
    <text evidence="16">Member of the two-component regulatory system NreB/NreC involved in the control of dissimilatory nitrate/nitrite reduction in response to oxygen. NreB functions as a direct oxygen sensor histidine kinase which is autophosphorylated, in the absence of oxygen, probably at the conserved histidine residue, and transfers its phosphate group probably to a conserved aspartate residue of NreC. NreB/NreC activates the expression of the nitrate (narGHJI) and nitrite (nir) reductase operons, as well as the putative nitrate transporter gene narT.</text>
</comment>
<feature type="transmembrane region" description="Helical" evidence="18">
    <location>
        <begin position="137"/>
        <end position="163"/>
    </location>
</feature>
<feature type="transmembrane region" description="Helical" evidence="18">
    <location>
        <begin position="107"/>
        <end position="128"/>
    </location>
</feature>
<feature type="transmembrane region" description="Helical" evidence="18">
    <location>
        <begin position="270"/>
        <end position="294"/>
    </location>
</feature>
<keyword evidence="7" id="KW-0963">Cytoplasm</keyword>
<comment type="caution">
    <text evidence="20">The sequence shown here is derived from an EMBL/GenBank/DDBJ whole genome shotgun (WGS) entry which is preliminary data.</text>
</comment>
<evidence type="ECO:0000256" key="15">
    <source>
        <dbReference type="ARBA" id="ARBA00023014"/>
    </source>
</evidence>
<evidence type="ECO:0000256" key="18">
    <source>
        <dbReference type="SAM" id="Phobius"/>
    </source>
</evidence>
<evidence type="ECO:0000256" key="14">
    <source>
        <dbReference type="ARBA" id="ARBA00023012"/>
    </source>
</evidence>
<dbReference type="InterPro" id="IPR003594">
    <property type="entry name" value="HATPase_dom"/>
</dbReference>
<dbReference type="PANTHER" id="PTHR24421:SF10">
    <property type="entry name" value="NITRATE_NITRITE SENSOR PROTEIN NARQ"/>
    <property type="match status" value="1"/>
</dbReference>
<keyword evidence="18" id="KW-0812">Transmembrane</keyword>
<keyword evidence="11" id="KW-0418">Kinase</keyword>
<comment type="cofactor">
    <cofactor evidence="2">
        <name>[4Fe-4S] cluster</name>
        <dbReference type="ChEBI" id="CHEBI:49883"/>
    </cofactor>
</comment>
<evidence type="ECO:0000256" key="9">
    <source>
        <dbReference type="ARBA" id="ARBA00022679"/>
    </source>
</evidence>
<evidence type="ECO:0000256" key="11">
    <source>
        <dbReference type="ARBA" id="ARBA00022777"/>
    </source>
</evidence>
<sequence>MAVRAIVWSVVVSSAAAVGFAGWVAALPDGTRQPQGGDLGEILLGMALFSWAVTGAVVASLRPRNALGWLFLVLGAVGAWQVGLAAYDGYGMFVADADWPGVPMAVAVASGAHYLVVFSLPTVVMALYPRGRPTRRWLWWPVGAAAAAITVLTVCAPFDSAAYDDIVPGGTPPVAFSPAVSGVINGTCLVVIGLCSMVVTGHTLAFLVRSRPPERQQLAWMVAVLILLLTLQFILGPAARACLIGLVPVAVAIGILRYRMLGVEAIMRRGFVYGTLTVVVIAVYMLATTALGAVWSRGPLPGVLAAAVVAIAFTPARERLQQAVDWWIYGARRDPLRALSGLGDRMADVEDHDLLPVALGAVREAVRSPAVTVADPDGNVLATLGRVPPEGHTLQLRLAGKTLGTMAVADRTPGEPYGPDDKRLLTALGHQIAVVVRARQLTDDVAAERDRVVDATRAERDRLHRDLHDGLGPSLAGISLGLQAATDGLSKGETTSVAHLVERTREEVSGAVAEIRRIIDGLRPAALDRYGLAEAIRRHALSLAPSVAVEVRTSMLPALAPDVESAAYRIIGEALTNVARHAAAQHADVEVSAEGQTLHITVRDDGTGIPSDPSAGVGVASMHRRAQAVGGRLVIAPADCGTVVTVTLPLETPQ</sequence>
<evidence type="ECO:0000256" key="16">
    <source>
        <dbReference type="ARBA" id="ARBA00024827"/>
    </source>
</evidence>
<dbReference type="InterPro" id="IPR029016">
    <property type="entry name" value="GAF-like_dom_sf"/>
</dbReference>
<dbReference type="Gene3D" id="1.20.5.1930">
    <property type="match status" value="1"/>
</dbReference>
<evidence type="ECO:0000256" key="2">
    <source>
        <dbReference type="ARBA" id="ARBA00001966"/>
    </source>
</evidence>
<dbReference type="EC" id="2.7.13.3" evidence="4"/>
<keyword evidence="8" id="KW-0597">Phosphoprotein</keyword>
<evidence type="ECO:0000256" key="8">
    <source>
        <dbReference type="ARBA" id="ARBA00022553"/>
    </source>
</evidence>
<dbReference type="Gene3D" id="3.30.450.40">
    <property type="match status" value="1"/>
</dbReference>
<evidence type="ECO:0000256" key="5">
    <source>
        <dbReference type="ARBA" id="ARBA00017322"/>
    </source>
</evidence>
<evidence type="ECO:0000256" key="10">
    <source>
        <dbReference type="ARBA" id="ARBA00022741"/>
    </source>
</evidence>
<feature type="transmembrane region" description="Helical" evidence="18">
    <location>
        <begin position="42"/>
        <end position="61"/>
    </location>
</feature>
<dbReference type="Gene3D" id="3.30.565.10">
    <property type="entry name" value="Histidine kinase-like ATPase, C-terminal domain"/>
    <property type="match status" value="1"/>
</dbReference>
<evidence type="ECO:0000256" key="1">
    <source>
        <dbReference type="ARBA" id="ARBA00000085"/>
    </source>
</evidence>
<reference evidence="20 21" key="1">
    <citation type="journal article" date="2019" name="Int. J. Syst. Evol. Microbiol.">
        <title>The Global Catalogue of Microorganisms (GCM) 10K type strain sequencing project: providing services to taxonomists for standard genome sequencing and annotation.</title>
        <authorList>
            <consortium name="The Broad Institute Genomics Platform"/>
            <consortium name="The Broad Institute Genome Sequencing Center for Infectious Disease"/>
            <person name="Wu L."/>
            <person name="Ma J."/>
        </authorList>
    </citation>
    <scope>NUCLEOTIDE SEQUENCE [LARGE SCALE GENOMIC DNA]</scope>
    <source>
        <strain evidence="20 21">JCM 3053</strain>
    </source>
</reference>
<dbReference type="PANTHER" id="PTHR24421">
    <property type="entry name" value="NITRATE/NITRITE SENSOR PROTEIN NARX-RELATED"/>
    <property type="match status" value="1"/>
</dbReference>
<dbReference type="InterPro" id="IPR004358">
    <property type="entry name" value="Sig_transdc_His_kin-like_C"/>
</dbReference>
<keyword evidence="18" id="KW-1133">Transmembrane helix</keyword>
<evidence type="ECO:0000313" key="21">
    <source>
        <dbReference type="Proteomes" id="UP001501474"/>
    </source>
</evidence>
<dbReference type="CDD" id="cd16917">
    <property type="entry name" value="HATPase_UhpB-NarQ-NarX-like"/>
    <property type="match status" value="1"/>
</dbReference>
<accession>A0ABN3DM54</accession>
<dbReference type="SUPFAM" id="SSF55874">
    <property type="entry name" value="ATPase domain of HSP90 chaperone/DNA topoisomerase II/histidine kinase"/>
    <property type="match status" value="1"/>
</dbReference>
<evidence type="ECO:0000256" key="12">
    <source>
        <dbReference type="ARBA" id="ARBA00022840"/>
    </source>
</evidence>
<keyword evidence="13" id="KW-0408">Iron</keyword>
<keyword evidence="21" id="KW-1185">Reference proteome</keyword>
<feature type="transmembrane region" description="Helical" evidence="18">
    <location>
        <begin position="68"/>
        <end position="87"/>
    </location>
</feature>
<comment type="catalytic activity">
    <reaction evidence="1">
        <text>ATP + protein L-histidine = ADP + protein N-phospho-L-histidine.</text>
        <dbReference type="EC" id="2.7.13.3"/>
    </reaction>
</comment>
<keyword evidence="15" id="KW-0411">Iron-sulfur</keyword>
<name>A0ABN3DM54_9ACTN</name>
<evidence type="ECO:0000256" key="3">
    <source>
        <dbReference type="ARBA" id="ARBA00004496"/>
    </source>
</evidence>
<comment type="subcellular location">
    <subcellularLocation>
        <location evidence="3">Cytoplasm</location>
    </subcellularLocation>
</comment>
<feature type="domain" description="Histidine kinase/HSP90-like ATPase" evidence="19">
    <location>
        <begin position="562"/>
        <end position="652"/>
    </location>
</feature>
<dbReference type="InterPro" id="IPR050482">
    <property type="entry name" value="Sensor_HK_TwoCompSys"/>
</dbReference>
<dbReference type="InterPro" id="IPR036890">
    <property type="entry name" value="HATPase_C_sf"/>
</dbReference>
<evidence type="ECO:0000259" key="19">
    <source>
        <dbReference type="SMART" id="SM00387"/>
    </source>
</evidence>
<keyword evidence="6" id="KW-0004">4Fe-4S</keyword>
<keyword evidence="9" id="KW-0808">Transferase</keyword>
<dbReference type="Pfam" id="PF07730">
    <property type="entry name" value="HisKA_3"/>
    <property type="match status" value="1"/>
</dbReference>
<keyword evidence="15" id="KW-0479">Metal-binding</keyword>
<keyword evidence="10" id="KW-0547">Nucleotide-binding</keyword>
<dbReference type="EMBL" id="BAAART010000070">
    <property type="protein sequence ID" value="GAA2236112.1"/>
    <property type="molecule type" value="Genomic_DNA"/>
</dbReference>
<dbReference type="Proteomes" id="UP001501474">
    <property type="component" value="Unassembled WGS sequence"/>
</dbReference>
<evidence type="ECO:0000256" key="6">
    <source>
        <dbReference type="ARBA" id="ARBA00022485"/>
    </source>
</evidence>
<dbReference type="InterPro" id="IPR011712">
    <property type="entry name" value="Sig_transdc_His_kin_sub3_dim/P"/>
</dbReference>
<evidence type="ECO:0000256" key="17">
    <source>
        <dbReference type="ARBA" id="ARBA00030800"/>
    </source>
</evidence>
<proteinExistence type="predicted"/>
<evidence type="ECO:0000256" key="13">
    <source>
        <dbReference type="ARBA" id="ARBA00023004"/>
    </source>
</evidence>
<feature type="transmembrane region" description="Helical" evidence="18">
    <location>
        <begin position="241"/>
        <end position="258"/>
    </location>
</feature>
<evidence type="ECO:0000256" key="4">
    <source>
        <dbReference type="ARBA" id="ARBA00012438"/>
    </source>
</evidence>
<dbReference type="SMART" id="SM00387">
    <property type="entry name" value="HATPase_c"/>
    <property type="match status" value="1"/>
</dbReference>
<keyword evidence="14" id="KW-0902">Two-component regulatory system</keyword>
<evidence type="ECO:0000256" key="7">
    <source>
        <dbReference type="ARBA" id="ARBA00022490"/>
    </source>
</evidence>
<organism evidence="20 21">
    <name type="scientific">Streptomyces indiaensis</name>
    <dbReference type="NCBI Taxonomy" id="284033"/>
    <lineage>
        <taxon>Bacteria</taxon>
        <taxon>Bacillati</taxon>
        <taxon>Actinomycetota</taxon>
        <taxon>Actinomycetes</taxon>
        <taxon>Kitasatosporales</taxon>
        <taxon>Streptomycetaceae</taxon>
        <taxon>Streptomyces</taxon>
    </lineage>
</organism>
<keyword evidence="18" id="KW-0472">Membrane</keyword>
<protein>
    <recommendedName>
        <fullName evidence="5">Oxygen sensor histidine kinase NreB</fullName>
        <ecNumber evidence="4">2.7.13.3</ecNumber>
    </recommendedName>
    <alternativeName>
        <fullName evidence="17">Nitrogen regulation protein B</fullName>
    </alternativeName>
</protein>